<feature type="non-terminal residue" evidence="1">
    <location>
        <position position="1"/>
    </location>
</feature>
<organism evidence="1">
    <name type="scientific">Nothobranchius korthausae</name>
    <dbReference type="NCBI Taxonomy" id="1143690"/>
    <lineage>
        <taxon>Eukaryota</taxon>
        <taxon>Metazoa</taxon>
        <taxon>Chordata</taxon>
        <taxon>Craniata</taxon>
        <taxon>Vertebrata</taxon>
        <taxon>Euteleostomi</taxon>
        <taxon>Actinopterygii</taxon>
        <taxon>Neopterygii</taxon>
        <taxon>Teleostei</taxon>
        <taxon>Neoteleostei</taxon>
        <taxon>Acanthomorphata</taxon>
        <taxon>Ovalentaria</taxon>
        <taxon>Atherinomorphae</taxon>
        <taxon>Cyprinodontiformes</taxon>
        <taxon>Nothobranchiidae</taxon>
        <taxon>Nothobranchius</taxon>
    </lineage>
</organism>
<reference evidence="1" key="1">
    <citation type="submission" date="2016-05" db="EMBL/GenBank/DDBJ databases">
        <authorList>
            <person name="Lavstsen T."/>
            <person name="Jespersen J.S."/>
        </authorList>
    </citation>
    <scope>NUCLEOTIDE SEQUENCE</scope>
    <source>
        <tissue evidence="1">Brain</tissue>
    </source>
</reference>
<dbReference type="EMBL" id="HAEC01004252">
    <property type="protein sequence ID" value="SBQ72329.1"/>
    <property type="molecule type" value="Transcribed_RNA"/>
</dbReference>
<sequence length="64" mass="7348">PCSRGTKLSSAVIGMQVTFRKHVTVYELILHVFQVTIKVSEKWEGMNRYAAEKATLQQIHVYPK</sequence>
<proteinExistence type="predicted"/>
<accession>A0A1A8GPK9</accession>
<dbReference type="AlphaFoldDB" id="A0A1A8GPK9"/>
<reference evidence="1" key="2">
    <citation type="submission" date="2016-06" db="EMBL/GenBank/DDBJ databases">
        <title>The genome of a short-lived fish provides insights into sex chromosome evolution and the genetic control of aging.</title>
        <authorList>
            <person name="Reichwald K."/>
            <person name="Felder M."/>
            <person name="Petzold A."/>
            <person name="Koch P."/>
            <person name="Groth M."/>
            <person name="Platzer M."/>
        </authorList>
    </citation>
    <scope>NUCLEOTIDE SEQUENCE</scope>
    <source>
        <tissue evidence="1">Brain</tissue>
    </source>
</reference>
<gene>
    <name evidence="1" type="primary">Nfu_g_1_002267</name>
</gene>
<name>A0A1A8GPK9_9TELE</name>
<evidence type="ECO:0000313" key="1">
    <source>
        <dbReference type="EMBL" id="SBQ72329.1"/>
    </source>
</evidence>
<protein>
    <submittedName>
        <fullName evidence="1">Uncharacterized protein</fullName>
    </submittedName>
</protein>